<dbReference type="SUPFAM" id="SSF74650">
    <property type="entry name" value="Galactose mutarotase-like"/>
    <property type="match status" value="1"/>
</dbReference>
<dbReference type="Pfam" id="PF01074">
    <property type="entry name" value="Glyco_hydro_38N"/>
    <property type="match status" value="1"/>
</dbReference>
<dbReference type="InterPro" id="IPR015341">
    <property type="entry name" value="Glyco_hydro_38_cen"/>
</dbReference>
<dbReference type="Gene3D" id="2.60.40.1180">
    <property type="entry name" value="Golgi alpha-mannosidase II"/>
    <property type="match status" value="1"/>
</dbReference>
<protein>
    <submittedName>
        <fullName evidence="6">Alpha-mannosidase</fullName>
        <ecNumber evidence="6">3.2.1.24</ecNumber>
    </submittedName>
</protein>
<dbReference type="Pfam" id="PF07748">
    <property type="entry name" value="Glyco_hydro_38C"/>
    <property type="match status" value="1"/>
</dbReference>
<evidence type="ECO:0000256" key="4">
    <source>
        <dbReference type="ARBA" id="ARBA00023295"/>
    </source>
</evidence>
<evidence type="ECO:0000256" key="1">
    <source>
        <dbReference type="ARBA" id="ARBA00009792"/>
    </source>
</evidence>
<dbReference type="RefSeq" id="WP_209468096.1">
    <property type="nucleotide sequence ID" value="NZ_JAGGLG010000042.1"/>
</dbReference>
<dbReference type="Pfam" id="PF09261">
    <property type="entry name" value="Alpha-mann_mid"/>
    <property type="match status" value="1"/>
</dbReference>
<evidence type="ECO:0000259" key="5">
    <source>
        <dbReference type="SMART" id="SM00872"/>
    </source>
</evidence>
<evidence type="ECO:0000313" key="7">
    <source>
        <dbReference type="Proteomes" id="UP001519289"/>
    </source>
</evidence>
<dbReference type="InterPro" id="IPR000602">
    <property type="entry name" value="Glyco_hydro_38_N"/>
</dbReference>
<gene>
    <name evidence="6" type="ORF">J2Z79_003440</name>
</gene>
<reference evidence="6 7" key="1">
    <citation type="submission" date="2021-03" db="EMBL/GenBank/DDBJ databases">
        <title>Genomic Encyclopedia of Type Strains, Phase IV (KMG-IV): sequencing the most valuable type-strain genomes for metagenomic binning, comparative biology and taxonomic classification.</title>
        <authorList>
            <person name="Goeker M."/>
        </authorList>
    </citation>
    <scope>NUCLEOTIDE SEQUENCE [LARGE SCALE GENOMIC DNA]</scope>
    <source>
        <strain evidence="6 7">DSM 27138</strain>
    </source>
</reference>
<accession>A0ABS4JWT9</accession>
<dbReference type="GO" id="GO:0004559">
    <property type="term" value="F:alpha-mannosidase activity"/>
    <property type="evidence" value="ECO:0007669"/>
    <property type="project" value="UniProtKB-EC"/>
</dbReference>
<dbReference type="Proteomes" id="UP001519289">
    <property type="component" value="Unassembled WGS sequence"/>
</dbReference>
<dbReference type="SUPFAM" id="SSF88713">
    <property type="entry name" value="Glycoside hydrolase/deacetylase"/>
    <property type="match status" value="1"/>
</dbReference>
<evidence type="ECO:0000256" key="2">
    <source>
        <dbReference type="ARBA" id="ARBA00022723"/>
    </source>
</evidence>
<dbReference type="Gene3D" id="1.20.1270.50">
    <property type="entry name" value="Glycoside hydrolase family 38, central domain"/>
    <property type="match status" value="1"/>
</dbReference>
<comment type="similarity">
    <text evidence="1">Belongs to the glycosyl hydrolase 38 family.</text>
</comment>
<dbReference type="InterPro" id="IPR027291">
    <property type="entry name" value="Glyco_hydro_38_N_sf"/>
</dbReference>
<dbReference type="EMBL" id="JAGGLG010000042">
    <property type="protein sequence ID" value="MBP2019993.1"/>
    <property type="molecule type" value="Genomic_DNA"/>
</dbReference>
<dbReference type="InterPro" id="IPR028995">
    <property type="entry name" value="Glyco_hydro_57/38_cen_sf"/>
</dbReference>
<dbReference type="SUPFAM" id="SSF88688">
    <property type="entry name" value="Families 57/38 glycoside transferase middle domain"/>
    <property type="match status" value="1"/>
</dbReference>
<dbReference type="InterPro" id="IPR011013">
    <property type="entry name" value="Gal_mutarotase_sf_dom"/>
</dbReference>
<dbReference type="InterPro" id="IPR011330">
    <property type="entry name" value="Glyco_hydro/deAcase_b/a-brl"/>
</dbReference>
<dbReference type="Gene3D" id="3.20.110.10">
    <property type="entry name" value="Glycoside hydrolase 38, N terminal domain"/>
    <property type="match status" value="1"/>
</dbReference>
<dbReference type="SMART" id="SM00872">
    <property type="entry name" value="Alpha-mann_mid"/>
    <property type="match status" value="1"/>
</dbReference>
<keyword evidence="7" id="KW-1185">Reference proteome</keyword>
<dbReference type="InterPro" id="IPR013780">
    <property type="entry name" value="Glyco_hydro_b"/>
</dbReference>
<evidence type="ECO:0000256" key="3">
    <source>
        <dbReference type="ARBA" id="ARBA00022801"/>
    </source>
</evidence>
<evidence type="ECO:0000313" key="6">
    <source>
        <dbReference type="EMBL" id="MBP2019993.1"/>
    </source>
</evidence>
<dbReference type="InterPro" id="IPR041147">
    <property type="entry name" value="GH38_C"/>
</dbReference>
<sequence>MQEKRSKDLTFIMVGHAHIDPVWLWDWREGYETVKATFRSALDRLRENPEMVFIHSSAAHYAWMENHPEMLAEIREAVARGQWEPVGGWWVEPDANIPSGEALARQGLYGQRYFERVLGRRARIAFLPDTFGHPGTLPQLFRQAGLEYFAFMRPGASELDLPSNLFRWRSPDGSEVLAVRVESYSTNPVYVQMSLERNLHWRPEDARVWVHLFGVGNHGGGPTRRAIASIREANASPDWPTLRFGSLESFFAAHAGRTDVPVWAGELQHHARGCYSAHSGIKAWNRQAESALLAAERWAAVASFYGLAYPGERLEHAWRLLLFNQFHDILAGSAIPAAYADAQRELDEASAVADRTGYAALQVIAQRIDTRRGARPAAEIEPIRRVRWSPESWTVDLGDGTPVVVFNPSPWPRTEVVAVELNEWGAEDLKVLDDQERPVVHQLGRPDSVTTARPRVLFTAEVPALGYRVYRVVDEPAATAPEGGLSASQEVLENRWWRLELNPATGALKGLWDKSRGLQLLAGAGARLLVVEDPSDTWGHGVTALRHEAGAFACTRVELLEDGPVRATWRISYRWTAGADAYATAQQEISLFRDTPGIEGRLTVDWHDRHRALKLAFPLALDEARATFSVPYGHAVRPADGQEEPLQQWMDVTGFVRDARGARHAAGVALLNDGKYAGDVLGGEMRLTILRSPVYAHHDPSRLEQGVQYHYQDQGEQTVRWRLVPHAGSWVDAGVVRAAHDLNAPLAVIREYAHPGDLPKVAGFVTVDPPDQVVVTALKQAEEGDDLILRLYEPAGRPARARISVPLAQAAFAVEAGPHQVKTYRISRAGEVREVNFLEE</sequence>
<keyword evidence="4 6" id="KW-0326">Glycosidase</keyword>
<keyword evidence="3 6" id="KW-0378">Hydrolase</keyword>
<dbReference type="PANTHER" id="PTHR46017:SF1">
    <property type="entry name" value="ALPHA-MANNOSIDASE 2C1"/>
    <property type="match status" value="1"/>
</dbReference>
<keyword evidence="2" id="KW-0479">Metal-binding</keyword>
<name>A0ABS4JWT9_9FIRM</name>
<dbReference type="Gene3D" id="2.70.98.30">
    <property type="entry name" value="Golgi alpha-mannosidase II, domain 4"/>
    <property type="match status" value="1"/>
</dbReference>
<feature type="domain" description="Glycoside hydrolase family 38 central" evidence="5">
    <location>
        <begin position="269"/>
        <end position="346"/>
    </location>
</feature>
<comment type="caution">
    <text evidence="6">The sequence shown here is derived from an EMBL/GenBank/DDBJ whole genome shotgun (WGS) entry which is preliminary data.</text>
</comment>
<dbReference type="CDD" id="cd10789">
    <property type="entry name" value="GH38N_AMII_ER_cytosolic"/>
    <property type="match status" value="1"/>
</dbReference>
<proteinExistence type="inferred from homology"/>
<dbReference type="EC" id="3.2.1.24" evidence="6"/>
<organism evidence="6 7">
    <name type="scientific">Symbiobacterium terraclitae</name>
    <dbReference type="NCBI Taxonomy" id="557451"/>
    <lineage>
        <taxon>Bacteria</taxon>
        <taxon>Bacillati</taxon>
        <taxon>Bacillota</taxon>
        <taxon>Clostridia</taxon>
        <taxon>Eubacteriales</taxon>
        <taxon>Symbiobacteriaceae</taxon>
        <taxon>Symbiobacterium</taxon>
    </lineage>
</organism>
<dbReference type="InterPro" id="IPR037094">
    <property type="entry name" value="Glyco_hydro_38_cen_sf"/>
</dbReference>
<dbReference type="InterPro" id="IPR011682">
    <property type="entry name" value="Glyco_hydro_38_C"/>
</dbReference>
<dbReference type="PANTHER" id="PTHR46017">
    <property type="entry name" value="ALPHA-MANNOSIDASE 2C1"/>
    <property type="match status" value="1"/>
</dbReference>
<dbReference type="Pfam" id="PF17677">
    <property type="entry name" value="Glyco_hydro38C2"/>
    <property type="match status" value="1"/>
</dbReference>